<reference evidence="2 3" key="1">
    <citation type="submission" date="2018-12" db="EMBL/GenBank/DDBJ databases">
        <authorList>
            <person name="Kim S.-J."/>
            <person name="Jung G.-Y."/>
        </authorList>
    </citation>
    <scope>NUCLEOTIDE SEQUENCE [LARGE SCALE GENOMIC DNA]</scope>
    <source>
        <strain evidence="2 3">03SU3-P</strain>
    </source>
</reference>
<dbReference type="RefSeq" id="WP_125230458.1">
    <property type="nucleotide sequence ID" value="NZ_RWJI01000001.1"/>
</dbReference>
<evidence type="ECO:0000313" key="2">
    <source>
        <dbReference type="EMBL" id="RRQ52441.1"/>
    </source>
</evidence>
<organism evidence="2 3">
    <name type="scientific">Sphingorhabdus wooponensis</name>
    <dbReference type="NCBI Taxonomy" id="940136"/>
    <lineage>
        <taxon>Bacteria</taxon>
        <taxon>Pseudomonadati</taxon>
        <taxon>Pseudomonadota</taxon>
        <taxon>Alphaproteobacteria</taxon>
        <taxon>Sphingomonadales</taxon>
        <taxon>Sphingomonadaceae</taxon>
        <taxon>Sphingorhabdus</taxon>
    </lineage>
</organism>
<dbReference type="EMBL" id="RWJI01000001">
    <property type="protein sequence ID" value="RRQ52441.1"/>
    <property type="molecule type" value="Genomic_DNA"/>
</dbReference>
<dbReference type="AlphaFoldDB" id="A0A3R8Q997"/>
<evidence type="ECO:0000313" key="3">
    <source>
        <dbReference type="Proteomes" id="UP000268553"/>
    </source>
</evidence>
<feature type="transmembrane region" description="Helical" evidence="1">
    <location>
        <begin position="20"/>
        <end position="40"/>
    </location>
</feature>
<keyword evidence="1" id="KW-0812">Transmembrane</keyword>
<proteinExistence type="predicted"/>
<protein>
    <submittedName>
        <fullName evidence="2">Uncharacterized protein</fullName>
    </submittedName>
</protein>
<sequence>MTPMDDKARAEMQAQYRFLVINLCRITGAIMLVVGLAAIAREAFGIPKAAGYLLFAVGMLNFLLVPVFLSKRWKSKPDQ</sequence>
<dbReference type="OrthoDB" id="7410112at2"/>
<name>A0A3R8Q997_9SPHN</name>
<gene>
    <name evidence="2" type="ORF">D7D48_06240</name>
</gene>
<dbReference type="Proteomes" id="UP000268553">
    <property type="component" value="Unassembled WGS sequence"/>
</dbReference>
<keyword evidence="3" id="KW-1185">Reference proteome</keyword>
<evidence type="ECO:0000256" key="1">
    <source>
        <dbReference type="SAM" id="Phobius"/>
    </source>
</evidence>
<accession>A0A3R8Q997</accession>
<keyword evidence="1" id="KW-1133">Transmembrane helix</keyword>
<keyword evidence="1" id="KW-0472">Membrane</keyword>
<feature type="transmembrane region" description="Helical" evidence="1">
    <location>
        <begin position="52"/>
        <end position="69"/>
    </location>
</feature>
<comment type="caution">
    <text evidence="2">The sequence shown here is derived from an EMBL/GenBank/DDBJ whole genome shotgun (WGS) entry which is preliminary data.</text>
</comment>